<accession>A0A8E2JM97</accession>
<dbReference type="AlphaFoldDB" id="A0A8E2JM97"/>
<keyword evidence="3" id="KW-1185">Reference proteome</keyword>
<sequence>MQRRVLLERLRIPSISNCVRRISLWRHISTSTSTDKSDSPGPTLQDAHRTLRVRKGNGRPLPIPPIIDPIVISERNRWTEKKPQPKQDELTPFQQKLYQNPYAHALTTPVRLCPVTHTRLPSAFLLSLHIKLHPETSDPWLVPVTLTPNASNSHGLPARFIARRPLVSFLGRRNNWRRTLSLRLYDKLGTSLKSIVWREDMPDLIQTLLQQQVYRKLRWHFGQPGGKLERCASAHSADLDPLNDVACVLYLRTLRTRADELQAEVQKIVLEVEDMVDQLAKLQKKNYSPAIEAMIRSPPHWWRGPLLPRLQTNLRFPPLAFHTAEYRGRRVAVYGLYDLLDEERVRELVTGTSFEGADCVVLKESRMIVPVQMALMQLEGYAAESGP</sequence>
<proteinExistence type="predicted"/>
<reference evidence="2 3" key="1">
    <citation type="journal article" date="2016" name="Nat. Commun.">
        <title>Ectomycorrhizal ecology is imprinted in the genome of the dominant symbiotic fungus Cenococcum geophilum.</title>
        <authorList>
            <consortium name="DOE Joint Genome Institute"/>
            <person name="Peter M."/>
            <person name="Kohler A."/>
            <person name="Ohm R.A."/>
            <person name="Kuo A."/>
            <person name="Krutzmann J."/>
            <person name="Morin E."/>
            <person name="Arend M."/>
            <person name="Barry K.W."/>
            <person name="Binder M."/>
            <person name="Choi C."/>
            <person name="Clum A."/>
            <person name="Copeland A."/>
            <person name="Grisel N."/>
            <person name="Haridas S."/>
            <person name="Kipfer T."/>
            <person name="LaButti K."/>
            <person name="Lindquist E."/>
            <person name="Lipzen A."/>
            <person name="Maire R."/>
            <person name="Meier B."/>
            <person name="Mihaltcheva S."/>
            <person name="Molinier V."/>
            <person name="Murat C."/>
            <person name="Poggeler S."/>
            <person name="Quandt C.A."/>
            <person name="Sperisen C."/>
            <person name="Tritt A."/>
            <person name="Tisserant E."/>
            <person name="Crous P.W."/>
            <person name="Henrissat B."/>
            <person name="Nehls U."/>
            <person name="Egli S."/>
            <person name="Spatafora J.W."/>
            <person name="Grigoriev I.V."/>
            <person name="Martin F.M."/>
        </authorList>
    </citation>
    <scope>NUCLEOTIDE SEQUENCE [LARGE SCALE GENOMIC DNA]</scope>
    <source>
        <strain evidence="2 3">CBS 207.34</strain>
    </source>
</reference>
<evidence type="ECO:0000313" key="3">
    <source>
        <dbReference type="Proteomes" id="UP000250140"/>
    </source>
</evidence>
<dbReference type="Proteomes" id="UP000250140">
    <property type="component" value="Unassembled WGS sequence"/>
</dbReference>
<name>A0A8E2JM97_9PEZI</name>
<feature type="coiled-coil region" evidence="1">
    <location>
        <begin position="251"/>
        <end position="285"/>
    </location>
</feature>
<dbReference type="EMBL" id="KV751034">
    <property type="protein sequence ID" value="OCL01939.1"/>
    <property type="molecule type" value="Genomic_DNA"/>
</dbReference>
<dbReference type="OrthoDB" id="3363286at2759"/>
<evidence type="ECO:0000256" key="1">
    <source>
        <dbReference type="SAM" id="Coils"/>
    </source>
</evidence>
<protein>
    <submittedName>
        <fullName evidence="2">Uncharacterized protein</fullName>
    </submittedName>
</protein>
<evidence type="ECO:0000313" key="2">
    <source>
        <dbReference type="EMBL" id="OCL01939.1"/>
    </source>
</evidence>
<keyword evidence="1" id="KW-0175">Coiled coil</keyword>
<gene>
    <name evidence="2" type="ORF">AOQ84DRAFT_305745</name>
</gene>
<organism evidence="2 3">
    <name type="scientific">Glonium stellatum</name>
    <dbReference type="NCBI Taxonomy" id="574774"/>
    <lineage>
        <taxon>Eukaryota</taxon>
        <taxon>Fungi</taxon>
        <taxon>Dikarya</taxon>
        <taxon>Ascomycota</taxon>
        <taxon>Pezizomycotina</taxon>
        <taxon>Dothideomycetes</taxon>
        <taxon>Pleosporomycetidae</taxon>
        <taxon>Gloniales</taxon>
        <taxon>Gloniaceae</taxon>
        <taxon>Glonium</taxon>
    </lineage>
</organism>